<dbReference type="EMBL" id="JBFOLK010000011">
    <property type="protein sequence ID" value="KAL2474788.1"/>
    <property type="molecule type" value="Genomic_DNA"/>
</dbReference>
<dbReference type="GO" id="GO:0006887">
    <property type="term" value="P:exocytosis"/>
    <property type="evidence" value="ECO:0007669"/>
    <property type="project" value="UniProtKB-KW"/>
</dbReference>
<keyword evidence="2 3" id="KW-0813">Transport</keyword>
<dbReference type="InterPro" id="IPR016159">
    <property type="entry name" value="Cullin_repeat-like_dom_sf"/>
</dbReference>
<evidence type="ECO:0000313" key="5">
    <source>
        <dbReference type="EMBL" id="KAL2474788.1"/>
    </source>
</evidence>
<evidence type="ECO:0000259" key="4">
    <source>
        <dbReference type="Pfam" id="PF03081"/>
    </source>
</evidence>
<evidence type="ECO:0000256" key="3">
    <source>
        <dbReference type="RuleBase" id="RU365026"/>
    </source>
</evidence>
<dbReference type="PANTHER" id="PTHR12542:SF38">
    <property type="entry name" value="EXOCYST SUBUNIT EXO70 FAMILY PROTEIN"/>
    <property type="match status" value="1"/>
</dbReference>
<comment type="caution">
    <text evidence="5">The sequence shown here is derived from an EMBL/GenBank/DDBJ whole genome shotgun (WGS) entry which is preliminary data.</text>
</comment>
<comment type="function">
    <text evidence="3">Component of the exocyst complex.</text>
</comment>
<keyword evidence="6" id="KW-1185">Reference proteome</keyword>
<dbReference type="AlphaFoldDB" id="A0ABD1QGT0"/>
<organism evidence="5 6">
    <name type="scientific">Abeliophyllum distichum</name>
    <dbReference type="NCBI Taxonomy" id="126358"/>
    <lineage>
        <taxon>Eukaryota</taxon>
        <taxon>Viridiplantae</taxon>
        <taxon>Streptophyta</taxon>
        <taxon>Embryophyta</taxon>
        <taxon>Tracheophyta</taxon>
        <taxon>Spermatophyta</taxon>
        <taxon>Magnoliopsida</taxon>
        <taxon>eudicotyledons</taxon>
        <taxon>Gunneridae</taxon>
        <taxon>Pentapetalae</taxon>
        <taxon>asterids</taxon>
        <taxon>lamiids</taxon>
        <taxon>Lamiales</taxon>
        <taxon>Oleaceae</taxon>
        <taxon>Forsythieae</taxon>
        <taxon>Abeliophyllum</taxon>
    </lineage>
</organism>
<dbReference type="Proteomes" id="UP001604336">
    <property type="component" value="Unassembled WGS sequence"/>
</dbReference>
<evidence type="ECO:0000313" key="6">
    <source>
        <dbReference type="Proteomes" id="UP001604336"/>
    </source>
</evidence>
<feature type="domain" description="Exocyst complex subunit Exo70 C-terminal" evidence="4">
    <location>
        <begin position="6"/>
        <end position="164"/>
    </location>
</feature>
<dbReference type="PANTHER" id="PTHR12542">
    <property type="entry name" value="EXOCYST COMPLEX PROTEIN EXO70"/>
    <property type="match status" value="1"/>
</dbReference>
<sequence>MHPHPKTLFNGERILSDHVFASSDSIRESCFTVITKEGAMILFRFPENVAKNSKKLLEKVFRILDMYTSISDHWPEIDSIFSFDSIANIKYQVLTSLVRLGEYVQMVLNVFESAIQKDSSKLHVASAGIHNLNNDVMNYLSILSNYSNIFSDILANSPWPANNSVMESYFRFTNFISKQWPKQLIPHPIKNSPTQLKPILDLILKAEAMIIHINNAMKKIRCR</sequence>
<keyword evidence="3" id="KW-0653">Protein transport</keyword>
<protein>
    <recommendedName>
        <fullName evidence="3">Exocyst subunit Exo70 family protein</fullName>
    </recommendedName>
</protein>
<proteinExistence type="inferred from homology"/>
<evidence type="ECO:0000256" key="1">
    <source>
        <dbReference type="ARBA" id="ARBA00006756"/>
    </source>
</evidence>
<keyword evidence="3" id="KW-0268">Exocytosis</keyword>
<reference evidence="6" key="1">
    <citation type="submission" date="2024-07" db="EMBL/GenBank/DDBJ databases">
        <title>Two chromosome-level genome assemblies of Korean endemic species Abeliophyllum distichum and Forsythia ovata (Oleaceae).</title>
        <authorList>
            <person name="Jang H."/>
        </authorList>
    </citation>
    <scope>NUCLEOTIDE SEQUENCE [LARGE SCALE GENOMIC DNA]</scope>
</reference>
<dbReference type="InterPro" id="IPR046364">
    <property type="entry name" value="Exo70_C"/>
</dbReference>
<comment type="similarity">
    <text evidence="1 3">Belongs to the EXO70 family.</text>
</comment>
<evidence type="ECO:0000256" key="2">
    <source>
        <dbReference type="ARBA" id="ARBA00022448"/>
    </source>
</evidence>
<dbReference type="SUPFAM" id="SSF74788">
    <property type="entry name" value="Cullin repeat-like"/>
    <property type="match status" value="1"/>
</dbReference>
<accession>A0ABD1QGT0</accession>
<gene>
    <name evidence="5" type="ORF">Adt_35524</name>
</gene>
<dbReference type="Gene3D" id="1.20.1280.170">
    <property type="entry name" value="Exocyst complex component Exo70"/>
    <property type="match status" value="1"/>
</dbReference>
<dbReference type="GO" id="GO:0015031">
    <property type="term" value="P:protein transport"/>
    <property type="evidence" value="ECO:0007669"/>
    <property type="project" value="UniProtKB-KW"/>
</dbReference>
<name>A0ABD1QGT0_9LAMI</name>
<dbReference type="InterPro" id="IPR004140">
    <property type="entry name" value="Exo70"/>
</dbReference>
<dbReference type="Pfam" id="PF03081">
    <property type="entry name" value="Exo70_C"/>
    <property type="match status" value="1"/>
</dbReference>